<reference evidence="2 3" key="1">
    <citation type="submission" date="2022-02" db="EMBL/GenBank/DDBJ databases">
        <title>Study of halophilic communities from a Mexican lake.</title>
        <authorList>
            <person name="Hernandez-Soto L.M."/>
            <person name="Martinez-Abarca F."/>
            <person name="Ramirez-Saad H.C."/>
            <person name="Aguirre-Garrido J.F."/>
        </authorList>
    </citation>
    <scope>NUCLEOTIDE SEQUENCE [LARGE SCALE GENOMIC DNA]</scope>
    <source>
        <strain evidence="2 3">Hjan13</strain>
    </source>
</reference>
<dbReference type="Pfam" id="PF13503">
    <property type="entry name" value="DUF4123"/>
    <property type="match status" value="1"/>
</dbReference>
<keyword evidence="3" id="KW-1185">Reference proteome</keyword>
<name>A0ABT4IY92_9GAMM</name>
<protein>
    <submittedName>
        <fullName evidence="2">DUF4123 domain-containing protein</fullName>
    </submittedName>
</protein>
<dbReference type="EMBL" id="JAKNQU010000007">
    <property type="protein sequence ID" value="MCZ0928653.1"/>
    <property type="molecule type" value="Genomic_DNA"/>
</dbReference>
<feature type="domain" description="DUF4123" evidence="1">
    <location>
        <begin position="21"/>
        <end position="139"/>
    </location>
</feature>
<accession>A0ABT4IY92</accession>
<evidence type="ECO:0000259" key="1">
    <source>
        <dbReference type="Pfam" id="PF13503"/>
    </source>
</evidence>
<evidence type="ECO:0000313" key="2">
    <source>
        <dbReference type="EMBL" id="MCZ0928653.1"/>
    </source>
</evidence>
<dbReference type="InterPro" id="IPR025391">
    <property type="entry name" value="DUF4123"/>
</dbReference>
<evidence type="ECO:0000313" key="3">
    <source>
        <dbReference type="Proteomes" id="UP001321125"/>
    </source>
</evidence>
<sequence>MEGLRAISSPVHVNDHWLNRYLVLDGLQLEPLERWLYEQVESPTYEPLYLGTPLEGCRGISPCLVQLQDNDPLWKRFLESGVEGKWGWGFASSAGFDELLQHLRWLLFVEHPLEGEKILRVASADVMRLLLSAEMSPQQSELLGDMETAWFPVNKHGEVSWYEVANERTERSQREASFQLQQAHLDALSHIAWERFAEELSTHLDTFFSSGVFLSAHGGSHLAAERVIHLTRELGFTGRRAHYYMANILGAHGEQALDDHVMPDMAALLQRPDQRAPMERLKAAAEASSRLMNTEKQV</sequence>
<proteinExistence type="predicted"/>
<comment type="caution">
    <text evidence="2">The sequence shown here is derived from an EMBL/GenBank/DDBJ whole genome shotgun (WGS) entry which is preliminary data.</text>
</comment>
<gene>
    <name evidence="2" type="ORF">L0635_16370</name>
</gene>
<dbReference type="Proteomes" id="UP001321125">
    <property type="component" value="Unassembled WGS sequence"/>
</dbReference>
<dbReference type="RefSeq" id="WP_085919033.1">
    <property type="nucleotide sequence ID" value="NZ_JAKNQT010000004.1"/>
</dbReference>
<organism evidence="2 3">
    <name type="scientific">Vreelandella janggokensis</name>
    <dbReference type="NCBI Taxonomy" id="370767"/>
    <lineage>
        <taxon>Bacteria</taxon>
        <taxon>Pseudomonadati</taxon>
        <taxon>Pseudomonadota</taxon>
        <taxon>Gammaproteobacteria</taxon>
        <taxon>Oceanospirillales</taxon>
        <taxon>Halomonadaceae</taxon>
        <taxon>Vreelandella</taxon>
    </lineage>
</organism>